<evidence type="ECO:0000313" key="9">
    <source>
        <dbReference type="EMBL" id="AZQ78182.1"/>
    </source>
</evidence>
<dbReference type="GO" id="GO:0005829">
    <property type="term" value="C:cytosol"/>
    <property type="evidence" value="ECO:0007669"/>
    <property type="project" value="TreeGrafter"/>
</dbReference>
<reference evidence="9 10" key="1">
    <citation type="submission" date="2018-12" db="EMBL/GenBank/DDBJ databases">
        <title>Complete genome sequence of Flaviflexus sp. H23T48.</title>
        <authorList>
            <person name="Bae J.-W."/>
            <person name="Lee J.-Y."/>
        </authorList>
    </citation>
    <scope>NUCLEOTIDE SEQUENCE [LARGE SCALE GENOMIC DNA]</scope>
    <source>
        <strain evidence="9 10">H23T48</strain>
    </source>
</reference>
<keyword evidence="5" id="KW-0813">Transport</keyword>
<dbReference type="PIRSF" id="PIRSF000090">
    <property type="entry name" value="Beta-ETF"/>
    <property type="match status" value="1"/>
</dbReference>
<dbReference type="Pfam" id="PF01012">
    <property type="entry name" value="ETF"/>
    <property type="match status" value="1"/>
</dbReference>
<comment type="cofactor">
    <cofactor evidence="1">
        <name>FAD</name>
        <dbReference type="ChEBI" id="CHEBI:57692"/>
    </cofactor>
</comment>
<dbReference type="AlphaFoldDB" id="A0A3Q9G9M1"/>
<accession>A0A3Q9G9M1</accession>
<evidence type="ECO:0000256" key="6">
    <source>
        <dbReference type="ARBA" id="ARBA00022982"/>
    </source>
</evidence>
<evidence type="ECO:0000256" key="1">
    <source>
        <dbReference type="ARBA" id="ARBA00001974"/>
    </source>
</evidence>
<dbReference type="InterPro" id="IPR014729">
    <property type="entry name" value="Rossmann-like_a/b/a_fold"/>
</dbReference>
<sequence>MRIVVCVKHVPDVQAERALGESGFLVRGDDDVLNELDENAVQEAVNLSGGDGEVIAVSMGPEDAVDGLRRALALGADRAIHICDDRAAGSDVLATARVLAATINRLSEDGSIDLVVTGMAALDGMTATIPSALAAHLDLPALTFAKTAELDGTALRITRTMKVNDEVLEADLPAILSVTDQANEVMYPNFKAIMAAKKKPIDEIDLDDLGLAEELAGVAGSGTKVKAATQRPPREAGEVFNDAGDGGKKLADYILGVMK</sequence>
<evidence type="ECO:0000259" key="8">
    <source>
        <dbReference type="SMART" id="SM00893"/>
    </source>
</evidence>
<dbReference type="Gene3D" id="3.40.50.620">
    <property type="entry name" value="HUPs"/>
    <property type="match status" value="1"/>
</dbReference>
<evidence type="ECO:0000256" key="4">
    <source>
        <dbReference type="ARBA" id="ARBA00016797"/>
    </source>
</evidence>
<keyword evidence="10" id="KW-1185">Reference proteome</keyword>
<dbReference type="SMART" id="SM00893">
    <property type="entry name" value="ETF"/>
    <property type="match status" value="1"/>
</dbReference>
<comment type="subunit">
    <text evidence="3">Heterodimer of an alpha and a beta subunit.</text>
</comment>
<protein>
    <recommendedName>
        <fullName evidence="4">Electron transfer flavoprotein subunit beta</fullName>
    </recommendedName>
</protein>
<comment type="similarity">
    <text evidence="2">Belongs to the ETF beta-subunit/FixA family.</text>
</comment>
<organism evidence="9 10">
    <name type="scientific">Flaviflexus ciconiae</name>
    <dbReference type="NCBI Taxonomy" id="2496867"/>
    <lineage>
        <taxon>Bacteria</taxon>
        <taxon>Bacillati</taxon>
        <taxon>Actinomycetota</taxon>
        <taxon>Actinomycetes</taxon>
        <taxon>Actinomycetales</taxon>
        <taxon>Actinomycetaceae</taxon>
        <taxon>Flaviflexus</taxon>
    </lineage>
</organism>
<keyword evidence="6" id="KW-0249">Electron transport</keyword>
<dbReference type="InterPro" id="IPR012255">
    <property type="entry name" value="ETF_b"/>
</dbReference>
<evidence type="ECO:0000313" key="10">
    <source>
        <dbReference type="Proteomes" id="UP000280344"/>
    </source>
</evidence>
<evidence type="ECO:0000256" key="5">
    <source>
        <dbReference type="ARBA" id="ARBA00022448"/>
    </source>
</evidence>
<dbReference type="KEGG" id="flh:EJ997_06805"/>
<dbReference type="SUPFAM" id="SSF52402">
    <property type="entry name" value="Adenine nucleotide alpha hydrolases-like"/>
    <property type="match status" value="1"/>
</dbReference>
<dbReference type="PANTHER" id="PTHR21294">
    <property type="entry name" value="ELECTRON TRANSFER FLAVOPROTEIN BETA-SUBUNIT"/>
    <property type="match status" value="1"/>
</dbReference>
<dbReference type="InterPro" id="IPR033948">
    <property type="entry name" value="ETF_beta_N"/>
</dbReference>
<proteinExistence type="inferred from homology"/>
<dbReference type="InterPro" id="IPR014730">
    <property type="entry name" value="ETF_a/b_N"/>
</dbReference>
<dbReference type="PANTHER" id="PTHR21294:SF8">
    <property type="entry name" value="ELECTRON TRANSFER FLAVOPROTEIN SUBUNIT BETA"/>
    <property type="match status" value="1"/>
</dbReference>
<dbReference type="OrthoDB" id="9804960at2"/>
<dbReference type="GO" id="GO:0009055">
    <property type="term" value="F:electron transfer activity"/>
    <property type="evidence" value="ECO:0007669"/>
    <property type="project" value="InterPro"/>
</dbReference>
<name>A0A3Q9G9M1_9ACTO</name>
<dbReference type="EMBL" id="CP034593">
    <property type="protein sequence ID" value="AZQ78182.1"/>
    <property type="molecule type" value="Genomic_DNA"/>
</dbReference>
<evidence type="ECO:0000256" key="2">
    <source>
        <dbReference type="ARBA" id="ARBA00007557"/>
    </source>
</evidence>
<comment type="function">
    <text evidence="7">The electron transfer flavoprotein serves as a specific electron acceptor for other dehydrogenases. It transfers the electrons to the main respiratory chain via ETF-ubiquinone oxidoreductase (ETF dehydrogenase).</text>
</comment>
<feature type="domain" description="Electron transfer flavoprotein alpha/beta-subunit N-terminal" evidence="8">
    <location>
        <begin position="22"/>
        <end position="213"/>
    </location>
</feature>
<gene>
    <name evidence="9" type="ORF">EJ997_06805</name>
</gene>
<dbReference type="CDD" id="cd01714">
    <property type="entry name" value="ETF_beta"/>
    <property type="match status" value="1"/>
</dbReference>
<evidence type="ECO:0000256" key="3">
    <source>
        <dbReference type="ARBA" id="ARBA00011355"/>
    </source>
</evidence>
<dbReference type="Proteomes" id="UP000280344">
    <property type="component" value="Chromosome"/>
</dbReference>
<evidence type="ECO:0000256" key="7">
    <source>
        <dbReference type="ARBA" id="ARBA00025649"/>
    </source>
</evidence>